<dbReference type="EMBL" id="BMDJ01000002">
    <property type="protein sequence ID" value="GGI23882.1"/>
    <property type="molecule type" value="Genomic_DNA"/>
</dbReference>
<organism evidence="1 2">
    <name type="scientific">Pedobacter mendelii</name>
    <dbReference type="NCBI Taxonomy" id="1908240"/>
    <lineage>
        <taxon>Bacteria</taxon>
        <taxon>Pseudomonadati</taxon>
        <taxon>Bacteroidota</taxon>
        <taxon>Sphingobacteriia</taxon>
        <taxon>Sphingobacteriales</taxon>
        <taxon>Sphingobacteriaceae</taxon>
        <taxon>Pedobacter</taxon>
    </lineage>
</organism>
<evidence type="ECO:0000313" key="1">
    <source>
        <dbReference type="EMBL" id="GGI23882.1"/>
    </source>
</evidence>
<reference evidence="2" key="1">
    <citation type="journal article" date="2019" name="Int. J. Syst. Evol. Microbiol.">
        <title>The Global Catalogue of Microorganisms (GCM) 10K type strain sequencing project: providing services to taxonomists for standard genome sequencing and annotation.</title>
        <authorList>
            <consortium name="The Broad Institute Genomics Platform"/>
            <consortium name="The Broad Institute Genome Sequencing Center for Infectious Disease"/>
            <person name="Wu L."/>
            <person name="Ma J."/>
        </authorList>
    </citation>
    <scope>NUCLEOTIDE SEQUENCE [LARGE SCALE GENOMIC DNA]</scope>
    <source>
        <strain evidence="2">CCM 8939</strain>
    </source>
</reference>
<accession>A0ABQ2BET4</accession>
<keyword evidence="2" id="KW-1185">Reference proteome</keyword>
<dbReference type="Proteomes" id="UP000645390">
    <property type="component" value="Unassembled WGS sequence"/>
</dbReference>
<sequence>MAFAYGSVSSQTPTLQGLLTQYGADPIVKSIDGSRKHRINPIGNPKMLISWYSWKNLTRTDFATLTGLDNSATVSKFAALNINSATSTFTFSPIVINNPNLVESKFRFINSFDFAGTVSKTNILDFKEWRTVALSHSVTWVFDKGYYFSDGPRGSKGNKPVNASYTELYDDLEVQFIQKYISTKQNRVLSLNNPQFDDTKDIEKAWLDSVAKYEKLLVKNSFTAKRFGWLKLTTTPLSFNNAKYIVKGTAATYSQPITKIIYTPAVLLSGNYYFALNTGWNFYGSLYAQGMIKDSFSEILSTSEWNKFDPLSDSVLVKSKTQNVFILAKDEVNKKLLPNVGADVIVLFPFKKYIGFGIHFTLGYNGLISNIEDKKTGWIQSAQTGIILSFKDKSGGSTINIEPYYQDRRFKSYQMDNDHLWGAKFSIPFTRLY</sequence>
<comment type="caution">
    <text evidence="1">The sequence shown here is derived from an EMBL/GenBank/DDBJ whole genome shotgun (WGS) entry which is preliminary data.</text>
</comment>
<proteinExistence type="predicted"/>
<gene>
    <name evidence="1" type="ORF">GCM10008119_09880</name>
</gene>
<evidence type="ECO:0000313" key="2">
    <source>
        <dbReference type="Proteomes" id="UP000645390"/>
    </source>
</evidence>
<name>A0ABQ2BET4_9SPHI</name>
<protein>
    <submittedName>
        <fullName evidence="1">Uncharacterized protein</fullName>
    </submittedName>
</protein>